<protein>
    <submittedName>
        <fullName evidence="1">Uncharacterized protein</fullName>
    </submittedName>
</protein>
<reference evidence="1 2" key="1">
    <citation type="journal article" date="2023" name="Sci. Data">
        <title>Genome assembly of the Korean intertidal mud-creeper Batillaria attramentaria.</title>
        <authorList>
            <person name="Patra A.K."/>
            <person name="Ho P.T."/>
            <person name="Jun S."/>
            <person name="Lee S.J."/>
            <person name="Kim Y."/>
            <person name="Won Y.J."/>
        </authorList>
    </citation>
    <scope>NUCLEOTIDE SEQUENCE [LARGE SCALE GENOMIC DNA]</scope>
    <source>
        <strain evidence="1">Wonlab-2016</strain>
    </source>
</reference>
<dbReference type="Proteomes" id="UP001519460">
    <property type="component" value="Unassembled WGS sequence"/>
</dbReference>
<evidence type="ECO:0000313" key="1">
    <source>
        <dbReference type="EMBL" id="KAK7464575.1"/>
    </source>
</evidence>
<gene>
    <name evidence="1" type="ORF">BaRGS_00037885</name>
</gene>
<dbReference type="AlphaFoldDB" id="A0ABD0J7P2"/>
<evidence type="ECO:0000313" key="2">
    <source>
        <dbReference type="Proteomes" id="UP001519460"/>
    </source>
</evidence>
<dbReference type="EMBL" id="JACVVK020000585">
    <property type="protein sequence ID" value="KAK7464575.1"/>
    <property type="molecule type" value="Genomic_DNA"/>
</dbReference>
<keyword evidence="2" id="KW-1185">Reference proteome</keyword>
<organism evidence="1 2">
    <name type="scientific">Batillaria attramentaria</name>
    <dbReference type="NCBI Taxonomy" id="370345"/>
    <lineage>
        <taxon>Eukaryota</taxon>
        <taxon>Metazoa</taxon>
        <taxon>Spiralia</taxon>
        <taxon>Lophotrochozoa</taxon>
        <taxon>Mollusca</taxon>
        <taxon>Gastropoda</taxon>
        <taxon>Caenogastropoda</taxon>
        <taxon>Sorbeoconcha</taxon>
        <taxon>Cerithioidea</taxon>
        <taxon>Batillariidae</taxon>
        <taxon>Batillaria</taxon>
    </lineage>
</organism>
<comment type="caution">
    <text evidence="1">The sequence shown here is derived from an EMBL/GenBank/DDBJ whole genome shotgun (WGS) entry which is preliminary data.</text>
</comment>
<name>A0ABD0J7P2_9CAEN</name>
<proteinExistence type="predicted"/>
<accession>A0ABD0J7P2</accession>
<feature type="non-terminal residue" evidence="1">
    <location>
        <position position="1"/>
    </location>
</feature>
<sequence>PAVHSSFFRSVTRRSQYPTTRLSQCVSKFCQSLLQSSSHMARPGGCLQLSQQISIVRRVRYYKRNRLFPFFLKNMRELAVLSLSGDYY</sequence>